<organism evidence="1 2">
    <name type="scientific">Serendipita vermifera MAFF 305830</name>
    <dbReference type="NCBI Taxonomy" id="933852"/>
    <lineage>
        <taxon>Eukaryota</taxon>
        <taxon>Fungi</taxon>
        <taxon>Dikarya</taxon>
        <taxon>Basidiomycota</taxon>
        <taxon>Agaricomycotina</taxon>
        <taxon>Agaricomycetes</taxon>
        <taxon>Sebacinales</taxon>
        <taxon>Serendipitaceae</taxon>
        <taxon>Serendipita</taxon>
    </lineage>
</organism>
<reference evidence="1 2" key="1">
    <citation type="submission" date="2014-04" db="EMBL/GenBank/DDBJ databases">
        <authorList>
            <consortium name="DOE Joint Genome Institute"/>
            <person name="Kuo A."/>
            <person name="Zuccaro A."/>
            <person name="Kohler A."/>
            <person name="Nagy L.G."/>
            <person name="Floudas D."/>
            <person name="Copeland A."/>
            <person name="Barry K.W."/>
            <person name="Cichocki N."/>
            <person name="Veneault-Fourrey C."/>
            <person name="LaButti K."/>
            <person name="Lindquist E.A."/>
            <person name="Lipzen A."/>
            <person name="Lundell T."/>
            <person name="Morin E."/>
            <person name="Murat C."/>
            <person name="Sun H."/>
            <person name="Tunlid A."/>
            <person name="Henrissat B."/>
            <person name="Grigoriev I.V."/>
            <person name="Hibbett D.S."/>
            <person name="Martin F."/>
            <person name="Nordberg H.P."/>
            <person name="Cantor M.N."/>
            <person name="Hua S.X."/>
        </authorList>
    </citation>
    <scope>NUCLEOTIDE SEQUENCE [LARGE SCALE GENOMIC DNA]</scope>
    <source>
        <strain evidence="1 2">MAFF 305830</strain>
    </source>
</reference>
<reference evidence="2" key="2">
    <citation type="submission" date="2015-01" db="EMBL/GenBank/DDBJ databases">
        <title>Evolutionary Origins and Diversification of the Mycorrhizal Mutualists.</title>
        <authorList>
            <consortium name="DOE Joint Genome Institute"/>
            <consortium name="Mycorrhizal Genomics Consortium"/>
            <person name="Kohler A."/>
            <person name="Kuo A."/>
            <person name="Nagy L.G."/>
            <person name="Floudas D."/>
            <person name="Copeland A."/>
            <person name="Barry K.W."/>
            <person name="Cichocki N."/>
            <person name="Veneault-Fourrey C."/>
            <person name="LaButti K."/>
            <person name="Lindquist E.A."/>
            <person name="Lipzen A."/>
            <person name="Lundell T."/>
            <person name="Morin E."/>
            <person name="Murat C."/>
            <person name="Riley R."/>
            <person name="Ohm R."/>
            <person name="Sun H."/>
            <person name="Tunlid A."/>
            <person name="Henrissat B."/>
            <person name="Grigoriev I.V."/>
            <person name="Hibbett D.S."/>
            <person name="Martin F."/>
        </authorList>
    </citation>
    <scope>NUCLEOTIDE SEQUENCE [LARGE SCALE GENOMIC DNA]</scope>
    <source>
        <strain evidence="2">MAFF 305830</strain>
    </source>
</reference>
<dbReference type="AlphaFoldDB" id="A0A0C3B1Y6"/>
<proteinExistence type="predicted"/>
<evidence type="ECO:0000313" key="2">
    <source>
        <dbReference type="Proteomes" id="UP000054097"/>
    </source>
</evidence>
<dbReference type="EMBL" id="KN824308">
    <property type="protein sequence ID" value="KIM26194.1"/>
    <property type="molecule type" value="Genomic_DNA"/>
</dbReference>
<dbReference type="Proteomes" id="UP000054097">
    <property type="component" value="Unassembled WGS sequence"/>
</dbReference>
<protein>
    <submittedName>
        <fullName evidence="1">Uncharacterized protein</fullName>
    </submittedName>
</protein>
<name>A0A0C3B1Y6_SERVB</name>
<dbReference type="HOGENOM" id="CLU_1628088_0_0_1"/>
<accession>A0A0C3B1Y6</accession>
<gene>
    <name evidence="1" type="ORF">M408DRAFT_197279</name>
</gene>
<dbReference type="OrthoDB" id="2745718at2759"/>
<sequence length="163" mass="18393">MAASDILKLVLERRRAFEEFIPRSFWIVEFENTDSIRREILDGIWGRSPDNRPEGPFRGTHFEELLPPTTKGGRWSLDRADTGVDASDLSFWLDADALYLVERRDNGCELGAQSSQMDAELSVIGILGVSTFGTCPPTRSIALHLRRLSIFMEMIGKYGKNAK</sequence>
<keyword evidence="2" id="KW-1185">Reference proteome</keyword>
<evidence type="ECO:0000313" key="1">
    <source>
        <dbReference type="EMBL" id="KIM26194.1"/>
    </source>
</evidence>